<dbReference type="AlphaFoldDB" id="A0A0B8QG88"/>
<dbReference type="EMBL" id="BBSC01000001">
    <property type="protein sequence ID" value="GAM73644.1"/>
    <property type="molecule type" value="Genomic_DNA"/>
</dbReference>
<dbReference type="InterPro" id="IPR002035">
    <property type="entry name" value="VWF_A"/>
</dbReference>
<dbReference type="STRING" id="1481914.JCM19241_3099"/>
<feature type="domain" description="VIT" evidence="2">
    <location>
        <begin position="1"/>
        <end position="123"/>
    </location>
</feature>
<sequence>MAKNTLTTSPLERADIDIRVHGPIATTELTQTFVNQTEKVIEAVYQFPLPRTAVIGSISVEIEGKTFNGEIKEKNQASEQYEEGIAEGKRSVLVTDKGDGLYEINLGNLPPKEKAKIQLSIHQLLAYSGNAAKYFLPTVIAPRYSSRRLGMRHNPEVNALAHYPFSASLNLSDGHRLTACSHSFNQSNDQVSFEGVLNQDISLVISSSKPVNGALYALHDNGYSTLAYYTPELPSETDAKSRGLQVLVDCSGSMSGVSIDHLKDGLEEALLDFNQERTINLIRYGSDCESEFELMYPFATLAKERVLDTVQNLQADMGGTEIFGALSKALQVAKASEIQSDILLITDGQVWSNEGKLEHLAKQINELGIRVFCVGVGYAISESFLNDLSSKTHGQLTLVNPHENMASALVEVFNQSQAQQHKLTVDLACSDSNKASFVSSNKLAYQNQSTLALFHSSSIPEQSLFAVDKCEHNSVEASLAPTEIQQALIQLVAARQVRAIDDTAAVTEIALKASIISPNTSFVMVDEEIVEGADGMPELVETPQMIKKLSSKRAMSANHQANAYLDMPSFYRVSSRSMQIDECMDLCFEESIMPRTISALLDELNDYLNRRSPNHKHYTKVLTIKFLTELGMDCDSLPKTFNSLDEEIQACAEFILEMAEKEGYEFSARVLAILNKVKTA</sequence>
<name>A0A0B8QG88_9VIBR</name>
<dbReference type="Pfam" id="PF08487">
    <property type="entry name" value="VIT"/>
    <property type="match status" value="1"/>
</dbReference>
<comment type="caution">
    <text evidence="3">The sequence shown here is derived from an EMBL/GenBank/DDBJ whole genome shotgun (WGS) entry which is preliminary data.</text>
</comment>
<dbReference type="SMART" id="SM00609">
    <property type="entry name" value="VIT"/>
    <property type="match status" value="1"/>
</dbReference>
<dbReference type="InterPro" id="IPR036465">
    <property type="entry name" value="vWFA_dom_sf"/>
</dbReference>
<organism evidence="3 4">
    <name type="scientific">Vibrio ishigakensis</name>
    <dbReference type="NCBI Taxonomy" id="1481914"/>
    <lineage>
        <taxon>Bacteria</taxon>
        <taxon>Pseudomonadati</taxon>
        <taxon>Pseudomonadota</taxon>
        <taxon>Gammaproteobacteria</taxon>
        <taxon>Vibrionales</taxon>
        <taxon>Vibrionaceae</taxon>
        <taxon>Vibrio</taxon>
    </lineage>
</organism>
<dbReference type="Proteomes" id="UP000031666">
    <property type="component" value="Unassembled WGS sequence"/>
</dbReference>
<evidence type="ECO:0000259" key="1">
    <source>
        <dbReference type="PROSITE" id="PS50234"/>
    </source>
</evidence>
<dbReference type="PROSITE" id="PS50234">
    <property type="entry name" value="VWFA"/>
    <property type="match status" value="1"/>
</dbReference>
<evidence type="ECO:0000313" key="4">
    <source>
        <dbReference type="Proteomes" id="UP000031666"/>
    </source>
</evidence>
<evidence type="ECO:0000313" key="3">
    <source>
        <dbReference type="EMBL" id="GAM73644.1"/>
    </source>
</evidence>
<dbReference type="SMART" id="SM00327">
    <property type="entry name" value="VWA"/>
    <property type="match status" value="1"/>
</dbReference>
<accession>A0A0B8QG88</accession>
<protein>
    <submittedName>
        <fullName evidence="3">Inter-alpha-trypsin inhibitor domain protein</fullName>
    </submittedName>
</protein>
<dbReference type="PANTHER" id="PTHR45737:SF6">
    <property type="entry name" value="VON WILLEBRAND FACTOR A DOMAIN-CONTAINING PROTEIN 5A"/>
    <property type="match status" value="1"/>
</dbReference>
<feature type="domain" description="VWFA" evidence="1">
    <location>
        <begin position="243"/>
        <end position="416"/>
    </location>
</feature>
<dbReference type="SUPFAM" id="SSF53300">
    <property type="entry name" value="vWA-like"/>
    <property type="match status" value="1"/>
</dbReference>
<dbReference type="PROSITE" id="PS51468">
    <property type="entry name" value="VIT"/>
    <property type="match status" value="1"/>
</dbReference>
<dbReference type="Gene3D" id="3.40.50.410">
    <property type="entry name" value="von Willebrand factor, type A domain"/>
    <property type="match status" value="1"/>
</dbReference>
<proteinExistence type="predicted"/>
<reference evidence="3 4" key="2">
    <citation type="submission" date="2015-01" db="EMBL/GenBank/DDBJ databases">
        <authorList>
            <consortium name="NBRP consortium"/>
            <person name="Sawabe T."/>
            <person name="Meirelles P."/>
            <person name="Feng G."/>
            <person name="Sayaka M."/>
            <person name="Hattori M."/>
            <person name="Ohkuma M."/>
        </authorList>
    </citation>
    <scope>NUCLEOTIDE SEQUENCE [LARGE SCALE GENOMIC DNA]</scope>
    <source>
        <strain evidence="4">JCM 19241</strain>
    </source>
</reference>
<dbReference type="PANTHER" id="PTHR45737">
    <property type="entry name" value="VON WILLEBRAND FACTOR A DOMAIN-CONTAINING PROTEIN 5A"/>
    <property type="match status" value="1"/>
</dbReference>
<gene>
    <name evidence="3" type="ORF">JCM19241_3099</name>
</gene>
<reference evidence="3 4" key="1">
    <citation type="submission" date="2015-01" db="EMBL/GenBank/DDBJ databases">
        <title>Vibrio sp. C94 JCM 19241 whole genome shotgun sequence.</title>
        <authorList>
            <person name="Sawabe T."/>
            <person name="Meirelles P."/>
            <person name="Feng G."/>
            <person name="Sayaka M."/>
            <person name="Hattori M."/>
            <person name="Ohkuma M."/>
        </authorList>
    </citation>
    <scope>NUCLEOTIDE SEQUENCE [LARGE SCALE GENOMIC DNA]</scope>
    <source>
        <strain evidence="4">JCM 19241</strain>
    </source>
</reference>
<dbReference type="InterPro" id="IPR013694">
    <property type="entry name" value="VIT"/>
</dbReference>
<dbReference type="CDD" id="cd00198">
    <property type="entry name" value="vWFA"/>
    <property type="match status" value="1"/>
</dbReference>
<evidence type="ECO:0000259" key="2">
    <source>
        <dbReference type="PROSITE" id="PS51468"/>
    </source>
</evidence>
<dbReference type="Pfam" id="PF00092">
    <property type="entry name" value="VWA"/>
    <property type="match status" value="1"/>
</dbReference>